<dbReference type="Proteomes" id="UP000194737">
    <property type="component" value="Unassembled WGS sequence"/>
</dbReference>
<accession>A0AB73PQS4</accession>
<evidence type="ECO:0000313" key="1">
    <source>
        <dbReference type="EMBL" id="OTN93522.1"/>
    </source>
</evidence>
<proteinExistence type="predicted"/>
<sequence length="205" mass="23932">MKHFITGIVCLLIGSYGTFIYTSHMHTKEKVQQEERMDQLVNEKNQNGNKALEYKKLYEEEKSKATELSETLTNDPNNQKYQQYHEVVSQAFQTLFNYTPENFKERREKVKAYFSDKLFQSFFNPDGNYTNSNGVSSRINTLSIYDRAVQEKTLDGVVVVDYESKREEGEWIKSTVYYQLSYDVSQKKITAFQTLGTVLKGDQVE</sequence>
<organism evidence="1 2">
    <name type="scientific">Enterococcus faecium</name>
    <name type="common">Streptococcus faecium</name>
    <dbReference type="NCBI Taxonomy" id="1352"/>
    <lineage>
        <taxon>Bacteria</taxon>
        <taxon>Bacillati</taxon>
        <taxon>Bacillota</taxon>
        <taxon>Bacilli</taxon>
        <taxon>Lactobacillales</taxon>
        <taxon>Enterococcaceae</taxon>
        <taxon>Enterococcus</taxon>
    </lineage>
</organism>
<name>A0AB73PQS4_ENTFC</name>
<gene>
    <name evidence="1" type="ORF">A5804_002892</name>
</gene>
<comment type="caution">
    <text evidence="1">The sequence shown here is derived from an EMBL/GenBank/DDBJ whole genome shotgun (WGS) entry which is preliminary data.</text>
</comment>
<dbReference type="AlphaFoldDB" id="A0AB73PQS4"/>
<dbReference type="RefSeq" id="WP_086325285.1">
    <property type="nucleotide sequence ID" value="NZ_NGLB01000005.1"/>
</dbReference>
<reference evidence="1 2" key="1">
    <citation type="submission" date="2017-05" db="EMBL/GenBank/DDBJ databases">
        <title>The Genome Sequence of Enterococcus faecium 6F2_DIV0138.</title>
        <authorList>
            <consortium name="The Broad Institute Genomics Platform"/>
            <consortium name="The Broad Institute Genomic Center for Infectious Diseases"/>
            <person name="Earl A."/>
            <person name="Manson A."/>
            <person name="Schwartman J."/>
            <person name="Gilmore M."/>
            <person name="Abouelleil A."/>
            <person name="Cao P."/>
            <person name="Chapman S."/>
            <person name="Cusick C."/>
            <person name="Shea T."/>
            <person name="Young S."/>
            <person name="Neafsey D."/>
            <person name="Nusbaum C."/>
            <person name="Birren B."/>
        </authorList>
    </citation>
    <scope>NUCLEOTIDE SEQUENCE [LARGE SCALE GENOMIC DNA]</scope>
    <source>
        <strain evidence="1 2">6F2_DIV0138</strain>
    </source>
</reference>
<dbReference type="EMBL" id="NGLB01000005">
    <property type="protein sequence ID" value="OTN93522.1"/>
    <property type="molecule type" value="Genomic_DNA"/>
</dbReference>
<protein>
    <submittedName>
        <fullName evidence="1">Uncharacterized protein</fullName>
    </submittedName>
</protein>
<evidence type="ECO:0000313" key="2">
    <source>
        <dbReference type="Proteomes" id="UP000194737"/>
    </source>
</evidence>